<keyword evidence="3 6" id="KW-0378">Hydrolase</keyword>
<feature type="domain" description="Peptidase S9 prolyl oligopeptidase catalytic" evidence="8">
    <location>
        <begin position="612"/>
        <end position="815"/>
    </location>
</feature>
<evidence type="ECO:0000256" key="5">
    <source>
        <dbReference type="ARBA" id="ARBA00045448"/>
    </source>
</evidence>
<dbReference type="Gene3D" id="2.130.10.120">
    <property type="entry name" value="Prolyl oligopeptidase, N-terminal domain"/>
    <property type="match status" value="1"/>
</dbReference>
<feature type="domain" description="Peptidase S9A N-terminal" evidence="9">
    <location>
        <begin position="84"/>
        <end position="552"/>
    </location>
</feature>
<dbReference type="PANTHER" id="PTHR11757">
    <property type="entry name" value="PROTEASE FAMILY S9A OLIGOPEPTIDASE"/>
    <property type="match status" value="1"/>
</dbReference>
<dbReference type="EC" id="3.4.21.-" evidence="6"/>
<organism evidence="10 11">
    <name type="scientific">Powellomyces hirtus</name>
    <dbReference type="NCBI Taxonomy" id="109895"/>
    <lineage>
        <taxon>Eukaryota</taxon>
        <taxon>Fungi</taxon>
        <taxon>Fungi incertae sedis</taxon>
        <taxon>Chytridiomycota</taxon>
        <taxon>Chytridiomycota incertae sedis</taxon>
        <taxon>Chytridiomycetes</taxon>
        <taxon>Spizellomycetales</taxon>
        <taxon>Powellomycetaceae</taxon>
        <taxon>Powellomyces</taxon>
    </lineage>
</organism>
<accession>A0A507E3W8</accession>
<comment type="function">
    <text evidence="5">Serine peptidase whose precise substrate specificity remains unclear. Does not cleave peptides after a arginine or lysine residue. Regulates trans-Golgi network morphology and sorting by regulating the membrane binding of the AP-1 complex. May play a role in the regulation of synaptic vesicle exocytosis.</text>
</comment>
<proteinExistence type="inferred from homology"/>
<keyword evidence="2 6" id="KW-0645">Protease</keyword>
<dbReference type="InterPro" id="IPR029058">
    <property type="entry name" value="AB_hydrolase_fold"/>
</dbReference>
<sequence length="843" mass="94778">MPSMQHVRKHTPVRRGTYQLLPLHHSPPDLNTHAKSSSRTCPPHLARSPAFRWSLIFVVISLTLVIWLLALDPSRVRFPNPYVPEAKRVPETKLLHGLNVTDDYSWLRDIDNDPDVTEYIDAENRYATFVLTPMRPLRKTIAGELRKWSKAVQVLPGRDAERSCEPQTPPPTRFFEYGSYLYWMQYPTGKKYPVYFRRSIVDSQPSSCACLGTSTARGTIVLDYNQLIPDSATYFAEGVFEPSLKHPNLIAFSYDLSGAENFRLFVMDLDKGLTSKGIGNTYYSARWGVGADDICLYYNVVDPIWGIPRKIFRSCVLPTDEESLLWPGKLVYIEQDVTKTTEVDSTSDGKYLYIKVVGQVTSENMLIKSSTSVFPQPRALFKRVEEIHYSVEHRQGQFYVLTNAGNAPNYQIIRLDAEAATKLQLTIEEALAGKGGLDVVTVVQHNRAEVIERMEVFETHLIAWVRTGGLRLFRIFSLSKSAKTLPGIRVGESTNVLTSAYSVFPGTISDMESRLLRRFDSPCLVFSNSSFRLPARIWAHDLRNDVTSLLVDQQVTGYDPSAYTEQRIWVPSLVDPTIQIPVSLIRRNDFTGPQPLVLKSYGAYGTYTDPVFSTGILPLLDRGITYAMCHPRGDGNLGPAWYQDGKYALKKNTLDDVGACLHGLIAAGFTARGQIAVFGRSAGGLIAGDVVNRYSWNGENTAHPDAIVKAVVAQVPFVDPVGDMTDETIPWTPFEYYEWGNPIKNVTIFDAMRDYSPYENIPNGKQPDQHAAFPALYVSTGLQDPRVGFWEPIKWVAKLRTSYSTRRQKELVLRVGTGGHFTTDPAEWLSFIVFHLIGDKSHS</sequence>
<dbReference type="InterPro" id="IPR001375">
    <property type="entry name" value="Peptidase_S9_cat"/>
</dbReference>
<evidence type="ECO:0000256" key="7">
    <source>
        <dbReference type="SAM" id="Phobius"/>
    </source>
</evidence>
<reference evidence="10 11" key="1">
    <citation type="journal article" date="2019" name="Sci. Rep.">
        <title>Comparative genomics of chytrid fungi reveal insights into the obligate biotrophic and pathogenic lifestyle of Synchytrium endobioticum.</title>
        <authorList>
            <person name="van de Vossenberg B.T.L.H."/>
            <person name="Warris S."/>
            <person name="Nguyen H.D.T."/>
            <person name="van Gent-Pelzer M.P.E."/>
            <person name="Joly D.L."/>
            <person name="van de Geest H.C."/>
            <person name="Bonants P.J.M."/>
            <person name="Smith D.S."/>
            <person name="Levesque C.A."/>
            <person name="van der Lee T.A.J."/>
        </authorList>
    </citation>
    <scope>NUCLEOTIDE SEQUENCE [LARGE SCALE GENOMIC DNA]</scope>
    <source>
        <strain evidence="10 11">CBS 809.83</strain>
    </source>
</reference>
<dbReference type="GO" id="GO:0006508">
    <property type="term" value="P:proteolysis"/>
    <property type="evidence" value="ECO:0007669"/>
    <property type="project" value="UniProtKB-KW"/>
</dbReference>
<dbReference type="InterPro" id="IPR002470">
    <property type="entry name" value="Peptidase_S9A"/>
</dbReference>
<evidence type="ECO:0000256" key="4">
    <source>
        <dbReference type="ARBA" id="ARBA00022825"/>
    </source>
</evidence>
<dbReference type="GO" id="GO:0004252">
    <property type="term" value="F:serine-type endopeptidase activity"/>
    <property type="evidence" value="ECO:0007669"/>
    <property type="project" value="UniProtKB-UniRule"/>
</dbReference>
<evidence type="ECO:0000313" key="10">
    <source>
        <dbReference type="EMBL" id="TPX57800.1"/>
    </source>
</evidence>
<dbReference type="SUPFAM" id="SSF53474">
    <property type="entry name" value="alpha/beta-Hydrolases"/>
    <property type="match status" value="1"/>
</dbReference>
<dbReference type="Pfam" id="PF02897">
    <property type="entry name" value="Peptidase_S9_N"/>
    <property type="match status" value="1"/>
</dbReference>
<dbReference type="PRINTS" id="PR00862">
    <property type="entry name" value="PROLIGOPTASE"/>
</dbReference>
<gene>
    <name evidence="10" type="ORF">PhCBS80983_g03574</name>
</gene>
<dbReference type="InterPro" id="IPR023302">
    <property type="entry name" value="Pept_S9A_N"/>
</dbReference>
<evidence type="ECO:0000259" key="8">
    <source>
        <dbReference type="Pfam" id="PF00326"/>
    </source>
</evidence>
<keyword evidence="7" id="KW-1133">Transmembrane helix</keyword>
<keyword evidence="11" id="KW-1185">Reference proteome</keyword>
<keyword evidence="7" id="KW-0812">Transmembrane</keyword>
<comment type="caution">
    <text evidence="10">The sequence shown here is derived from an EMBL/GenBank/DDBJ whole genome shotgun (WGS) entry which is preliminary data.</text>
</comment>
<name>A0A507E3W8_9FUNG</name>
<evidence type="ECO:0000256" key="3">
    <source>
        <dbReference type="ARBA" id="ARBA00022801"/>
    </source>
</evidence>
<dbReference type="EMBL" id="QEAQ01000047">
    <property type="protein sequence ID" value="TPX57800.1"/>
    <property type="molecule type" value="Genomic_DNA"/>
</dbReference>
<evidence type="ECO:0000313" key="11">
    <source>
        <dbReference type="Proteomes" id="UP000318582"/>
    </source>
</evidence>
<evidence type="ECO:0000256" key="1">
    <source>
        <dbReference type="ARBA" id="ARBA00005228"/>
    </source>
</evidence>
<dbReference type="PANTHER" id="PTHR11757:SF19">
    <property type="entry name" value="PROLYL ENDOPEPTIDASE-LIKE"/>
    <property type="match status" value="1"/>
</dbReference>
<dbReference type="Proteomes" id="UP000318582">
    <property type="component" value="Unassembled WGS sequence"/>
</dbReference>
<protein>
    <recommendedName>
        <fullName evidence="6">Prolyl endopeptidase</fullName>
        <ecNumber evidence="6">3.4.21.-</ecNumber>
    </recommendedName>
</protein>
<keyword evidence="4 6" id="KW-0720">Serine protease</keyword>
<dbReference type="AlphaFoldDB" id="A0A507E3W8"/>
<evidence type="ECO:0000256" key="6">
    <source>
        <dbReference type="RuleBase" id="RU368024"/>
    </source>
</evidence>
<evidence type="ECO:0000256" key="2">
    <source>
        <dbReference type="ARBA" id="ARBA00022670"/>
    </source>
</evidence>
<evidence type="ECO:0000259" key="9">
    <source>
        <dbReference type="Pfam" id="PF02897"/>
    </source>
</evidence>
<dbReference type="Pfam" id="PF00326">
    <property type="entry name" value="Peptidase_S9"/>
    <property type="match status" value="1"/>
</dbReference>
<keyword evidence="7" id="KW-0472">Membrane</keyword>
<dbReference type="InterPro" id="IPR051543">
    <property type="entry name" value="Serine_Peptidase_S9A"/>
</dbReference>
<dbReference type="Gene3D" id="3.40.50.1820">
    <property type="entry name" value="alpha/beta hydrolase"/>
    <property type="match status" value="1"/>
</dbReference>
<comment type="similarity">
    <text evidence="1 6">Belongs to the peptidase S9A family.</text>
</comment>
<dbReference type="SUPFAM" id="SSF50993">
    <property type="entry name" value="Peptidase/esterase 'gauge' domain"/>
    <property type="match status" value="1"/>
</dbReference>
<feature type="transmembrane region" description="Helical" evidence="7">
    <location>
        <begin position="53"/>
        <end position="71"/>
    </location>
</feature>